<name>A0A6B9J5T6_9CAUD</name>
<reference evidence="1 2" key="1">
    <citation type="submission" date="2019-11" db="EMBL/GenBank/DDBJ databases">
        <title>Characterization of a novel member of the family Ackermannviridae.</title>
        <authorList>
            <person name="Maina A.N."/>
            <person name="Mwaura F.B."/>
            <person name="Jumba M."/>
        </authorList>
    </citation>
    <scope>NUCLEOTIDE SEQUENCE [LARGE SCALE GENOMIC DNA]</scope>
</reference>
<evidence type="ECO:0000313" key="2">
    <source>
        <dbReference type="Proteomes" id="UP000433471"/>
    </source>
</evidence>
<sequence length="100" mass="11751">MVNELNERIKKYLSNEIVSEFMSAPVCLDTMAQIVAKLNDKFYSECQFCIWKRDSRLQTPSFYDYFIVSTDTDSDKIRIEFKTNGEIYVSELLRSVLKAE</sequence>
<accession>A0A6B9J5T6</accession>
<organism evidence="1 2">
    <name type="scientific">Vibrio phage vB_VchM_Kuja</name>
    <dbReference type="NCBI Taxonomy" id="2686437"/>
    <lineage>
        <taxon>Viruses</taxon>
        <taxon>Duplodnaviria</taxon>
        <taxon>Heunggongvirae</taxon>
        <taxon>Uroviricota</taxon>
        <taxon>Caudoviricetes</taxon>
        <taxon>Pantevenvirales</taxon>
        <taxon>Ackermannviridae</taxon>
        <taxon>Kujavirus</taxon>
        <taxon>Kujavirus kuja</taxon>
    </lineage>
</organism>
<protein>
    <submittedName>
        <fullName evidence="1">Uncharacterized protein</fullName>
    </submittedName>
</protein>
<dbReference type="Proteomes" id="UP000433471">
    <property type="component" value="Segment"/>
</dbReference>
<keyword evidence="2" id="KW-1185">Reference proteome</keyword>
<gene>
    <name evidence="1" type="ORF">Kuja_1470</name>
</gene>
<proteinExistence type="predicted"/>
<dbReference type="EMBL" id="MN718199">
    <property type="protein sequence ID" value="QGZ16138.1"/>
    <property type="molecule type" value="Genomic_DNA"/>
</dbReference>
<evidence type="ECO:0000313" key="1">
    <source>
        <dbReference type="EMBL" id="QGZ16138.1"/>
    </source>
</evidence>